<dbReference type="EMBL" id="CAWUPB010001176">
    <property type="protein sequence ID" value="CAK7349740.1"/>
    <property type="molecule type" value="Genomic_DNA"/>
</dbReference>
<gene>
    <name evidence="2" type="ORF">DCAF_LOCUS22460</name>
</gene>
<proteinExistence type="predicted"/>
<organism evidence="2 3">
    <name type="scientific">Dovyalis caffra</name>
    <dbReference type="NCBI Taxonomy" id="77055"/>
    <lineage>
        <taxon>Eukaryota</taxon>
        <taxon>Viridiplantae</taxon>
        <taxon>Streptophyta</taxon>
        <taxon>Embryophyta</taxon>
        <taxon>Tracheophyta</taxon>
        <taxon>Spermatophyta</taxon>
        <taxon>Magnoliopsida</taxon>
        <taxon>eudicotyledons</taxon>
        <taxon>Gunneridae</taxon>
        <taxon>Pentapetalae</taxon>
        <taxon>rosids</taxon>
        <taxon>fabids</taxon>
        <taxon>Malpighiales</taxon>
        <taxon>Salicaceae</taxon>
        <taxon>Flacourtieae</taxon>
        <taxon>Dovyalis</taxon>
    </lineage>
</organism>
<evidence type="ECO:0000313" key="2">
    <source>
        <dbReference type="EMBL" id="CAK7349740.1"/>
    </source>
</evidence>
<dbReference type="AlphaFoldDB" id="A0AAV1SFC1"/>
<reference evidence="2 3" key="1">
    <citation type="submission" date="2024-01" db="EMBL/GenBank/DDBJ databases">
        <authorList>
            <person name="Waweru B."/>
        </authorList>
    </citation>
    <scope>NUCLEOTIDE SEQUENCE [LARGE SCALE GENOMIC DNA]</scope>
</reference>
<accession>A0AAV1SFC1</accession>
<feature type="compositionally biased region" description="Polar residues" evidence="1">
    <location>
        <begin position="10"/>
        <end position="23"/>
    </location>
</feature>
<sequence>MARHRFINQRALTSKSITQQPPQGSVAEKVTRGIRGGGGERWNEREPVTCLLLFNCACQCVWPINRVVTCLFVCCTACSTKLCVQAEVINLGRDISAASNDFPNS</sequence>
<protein>
    <submittedName>
        <fullName evidence="2">Uncharacterized protein</fullName>
    </submittedName>
</protein>
<evidence type="ECO:0000256" key="1">
    <source>
        <dbReference type="SAM" id="MobiDB-lite"/>
    </source>
</evidence>
<evidence type="ECO:0000313" key="3">
    <source>
        <dbReference type="Proteomes" id="UP001314170"/>
    </source>
</evidence>
<keyword evidence="3" id="KW-1185">Reference proteome</keyword>
<feature type="region of interest" description="Disordered" evidence="1">
    <location>
        <begin position="1"/>
        <end position="38"/>
    </location>
</feature>
<comment type="caution">
    <text evidence="2">The sequence shown here is derived from an EMBL/GenBank/DDBJ whole genome shotgun (WGS) entry which is preliminary data.</text>
</comment>
<dbReference type="Proteomes" id="UP001314170">
    <property type="component" value="Unassembled WGS sequence"/>
</dbReference>
<name>A0AAV1SFC1_9ROSI</name>